<gene>
    <name evidence="7" type="ORF">PDESU_04854</name>
</gene>
<protein>
    <recommendedName>
        <fullName evidence="6">Fibronectin type-III domain-containing protein</fullName>
    </recommendedName>
</protein>
<dbReference type="Pfam" id="PF24517">
    <property type="entry name" value="CBM96"/>
    <property type="match status" value="1"/>
</dbReference>
<proteinExistence type="predicted"/>
<name>A0A6C2U8U6_PONDE</name>
<dbReference type="SMART" id="SM00060">
    <property type="entry name" value="FN3"/>
    <property type="match status" value="1"/>
</dbReference>
<dbReference type="SUPFAM" id="SSF49265">
    <property type="entry name" value="Fibronectin type III"/>
    <property type="match status" value="1"/>
</dbReference>
<evidence type="ECO:0000259" key="6">
    <source>
        <dbReference type="PROSITE" id="PS50853"/>
    </source>
</evidence>
<dbReference type="NCBIfam" id="NF033679">
    <property type="entry name" value="DNRLRE_dom"/>
    <property type="match status" value="1"/>
</dbReference>
<dbReference type="PANTHER" id="PTHR36453">
    <property type="entry name" value="SECRETED PROTEIN-RELATED"/>
    <property type="match status" value="1"/>
</dbReference>
<accession>A0A6C2U8U6</accession>
<reference evidence="7 8" key="1">
    <citation type="submission" date="2019-04" db="EMBL/GenBank/DDBJ databases">
        <authorList>
            <person name="Van Vliet M D."/>
        </authorList>
    </citation>
    <scope>NUCLEOTIDE SEQUENCE [LARGE SCALE GENOMIC DNA]</scope>
    <source>
        <strain evidence="7 8">F1</strain>
    </source>
</reference>
<dbReference type="InterPro" id="IPR006644">
    <property type="entry name" value="Cadg"/>
</dbReference>
<dbReference type="InterPro" id="IPR055372">
    <property type="entry name" value="CBM96"/>
</dbReference>
<feature type="chain" id="PRO_5025394474" description="Fibronectin type-III domain-containing protein" evidence="5">
    <location>
        <begin position="22"/>
        <end position="1559"/>
    </location>
</feature>
<feature type="compositionally biased region" description="Basic and acidic residues" evidence="4">
    <location>
        <begin position="581"/>
        <end position="606"/>
    </location>
</feature>
<dbReference type="Gene3D" id="2.60.40.10">
    <property type="entry name" value="Immunoglobulins"/>
    <property type="match status" value="3"/>
</dbReference>
<evidence type="ECO:0000256" key="1">
    <source>
        <dbReference type="ARBA" id="ARBA00004613"/>
    </source>
</evidence>
<feature type="domain" description="Fibronectin type-III" evidence="6">
    <location>
        <begin position="905"/>
        <end position="1006"/>
    </location>
</feature>
<dbReference type="SMART" id="SM00736">
    <property type="entry name" value="CADG"/>
    <property type="match status" value="2"/>
</dbReference>
<dbReference type="Proteomes" id="UP000366872">
    <property type="component" value="Unassembled WGS sequence"/>
</dbReference>
<evidence type="ECO:0000313" key="8">
    <source>
        <dbReference type="Proteomes" id="UP000366872"/>
    </source>
</evidence>
<dbReference type="InterPro" id="IPR036116">
    <property type="entry name" value="FN3_sf"/>
</dbReference>
<dbReference type="InterPro" id="IPR003961">
    <property type="entry name" value="FN3_dom"/>
</dbReference>
<dbReference type="GO" id="GO:0005576">
    <property type="term" value="C:extracellular region"/>
    <property type="evidence" value="ECO:0007669"/>
    <property type="project" value="UniProtKB-SubCell"/>
</dbReference>
<evidence type="ECO:0000256" key="4">
    <source>
        <dbReference type="SAM" id="MobiDB-lite"/>
    </source>
</evidence>
<evidence type="ECO:0000256" key="3">
    <source>
        <dbReference type="ARBA" id="ARBA00022729"/>
    </source>
</evidence>
<dbReference type="GO" id="GO:0005509">
    <property type="term" value="F:calcium ion binding"/>
    <property type="evidence" value="ECO:0007669"/>
    <property type="project" value="InterPro"/>
</dbReference>
<organism evidence="7 8">
    <name type="scientific">Pontiella desulfatans</name>
    <dbReference type="NCBI Taxonomy" id="2750659"/>
    <lineage>
        <taxon>Bacteria</taxon>
        <taxon>Pseudomonadati</taxon>
        <taxon>Kiritimatiellota</taxon>
        <taxon>Kiritimatiellia</taxon>
        <taxon>Kiritimatiellales</taxon>
        <taxon>Pontiellaceae</taxon>
        <taxon>Pontiella</taxon>
    </lineage>
</organism>
<dbReference type="InterPro" id="IPR012334">
    <property type="entry name" value="Pectin_lyas_fold"/>
</dbReference>
<feature type="region of interest" description="Disordered" evidence="4">
    <location>
        <begin position="574"/>
        <end position="606"/>
    </location>
</feature>
<dbReference type="SUPFAM" id="SSF51126">
    <property type="entry name" value="Pectin lyase-like"/>
    <property type="match status" value="1"/>
</dbReference>
<keyword evidence="8" id="KW-1185">Reference proteome</keyword>
<dbReference type="EMBL" id="CAAHFG010000003">
    <property type="protein sequence ID" value="VGO16263.1"/>
    <property type="molecule type" value="Genomic_DNA"/>
</dbReference>
<dbReference type="InterPro" id="IPR015919">
    <property type="entry name" value="Cadherin-like_sf"/>
</dbReference>
<dbReference type="SUPFAM" id="SSF49313">
    <property type="entry name" value="Cadherin-like"/>
    <property type="match status" value="2"/>
</dbReference>
<evidence type="ECO:0000256" key="5">
    <source>
        <dbReference type="SAM" id="SignalP"/>
    </source>
</evidence>
<comment type="subcellular location">
    <subcellularLocation>
        <location evidence="1">Secreted</location>
    </subcellularLocation>
</comment>
<evidence type="ECO:0000313" key="7">
    <source>
        <dbReference type="EMBL" id="VGO16263.1"/>
    </source>
</evidence>
<dbReference type="CDD" id="cd00063">
    <property type="entry name" value="FN3"/>
    <property type="match status" value="1"/>
</dbReference>
<keyword evidence="2" id="KW-0964">Secreted</keyword>
<dbReference type="InterPro" id="IPR013783">
    <property type="entry name" value="Ig-like_fold"/>
</dbReference>
<dbReference type="Gene3D" id="2.160.20.10">
    <property type="entry name" value="Single-stranded right-handed beta-helix, Pectin lyase-like"/>
    <property type="match status" value="2"/>
</dbReference>
<dbReference type="PANTHER" id="PTHR36453:SF1">
    <property type="entry name" value="RIGHT HANDED BETA HELIX DOMAIN-CONTAINING PROTEIN"/>
    <property type="match status" value="1"/>
</dbReference>
<dbReference type="InterPro" id="IPR011050">
    <property type="entry name" value="Pectin_lyase_fold/virulence"/>
</dbReference>
<dbReference type="GO" id="GO:0016020">
    <property type="term" value="C:membrane"/>
    <property type="evidence" value="ECO:0007669"/>
    <property type="project" value="InterPro"/>
</dbReference>
<feature type="signal peptide" evidence="5">
    <location>
        <begin position="1"/>
        <end position="21"/>
    </location>
</feature>
<evidence type="ECO:0000256" key="2">
    <source>
        <dbReference type="ARBA" id="ARBA00022525"/>
    </source>
</evidence>
<dbReference type="PROSITE" id="PS50853">
    <property type="entry name" value="FN3"/>
    <property type="match status" value="1"/>
</dbReference>
<keyword evidence="3 5" id="KW-0732">Signal</keyword>
<sequence length="1559" mass="168759">MIPVNKSLILSIFACAMAAHATDYYVATNGNDTANGKSVGNAFATIQKGIDEMSSGDTLYIRGGRYHEEVGITNRTGLTIEAYAGEQPVIDGTIPMVGTWTATNLNGHSVWVTSASEDIWQLFVDDRMQVVARWPNVTVGHPCDPIQLKANGHDPVENSWWDIGTWGQMYNVHNDSGVLTNHTAYHDLAAEGLSFSGGSIILNFHSESQFSRNILTHTAGSNALTYEPVVNPHDKGAGPFLIEHLNALDLPGEWWYDQTSGLVWFWPEGGQDPNQLNIRGKSIDYGLSIGGSSSDIEVKNIDFFACTVNAPNQSYLTFDDCLFDYPTWFPRMLGEHTYNMVNGEARMQPLGEGTTRLTDGSNHTIKNCIFRYSDALVDMDDGFQNVVDNNLFHHWSFSGMASFVLNMNSNHESVQRRNTFHTNGSKVMSKHSNCDVEWSRAYWFGYFQNDGTAWQCKGGNGAGGGSDGVRRHHIWHHDAKKVGGRWDGNAGINGTDDHFVSWNAVASLLIKGDYHRVVNNTGLFSHDPTDNMHKIDMGSDTNDVKNGHTITYNNLSDSISATRSGYTPLNGNATNNWNGYHHPDPSDTADKQLRDPKNLDFRPRADSDLIDQGTVVPGLNEDYMGSAPDIGAYEHNCTNYWIPGFQSLEASTPVPPNGSITVKSDADLMWLAGRDSTSHNIYFGTISGALTFSTNQVNNIFEPGELVEGQTYFWRIDEVTPTGTVVGTEWSFTPGTELTTVYQSFTPIADTYAHYDASNATYATQNFGTDTSIKFTSYNNGDVRKHGYMMFDVNVTGQVVSATLNLHNPNGGTVGGLGVYAMTNAAWGESTLTWNNRPEIDGPILDSKDIKTGWSSFFVGEGVSTGLVSFGLIKELGNGNRAISSSETTNSPVLIVEYAADLPDLPAMPQNLTALGGPGNIALSWDASPETYVMGYDVYRTDYIEDDFVKINASLVTSAVYVDTAVIPGQIYYYKVRAVDQYGRQSYGTPWADAVPQTQGGNTPPIFTSNPVVKSVGGQDSSYSGNLADNAVDLDGDSLLFSKLSGPSWLNVATNGVLSGMPGNDDVGLNSWQVEVSDGEDANTATLRITVINVNDAPVFNADPIIGTDGIVGEDYMDTLADDADDMDGDTLTFSKLSGPSWLSVAANGELSGMPDAAGLNIFNVQVSDGNGGSDTAILHIDVAAEPPAGELLAYEGFEYEAGTKIHGLNGGLGFSNVWVSSQNGLSDDHFTIVSDGDSWGDLAVSSNRLQRVSPGGKESLSRVLSGDLGATNLWFSVLWRPNENEGFAIGSGALQEDGSPPDNINGDVGFGFTNADNLNALACIWDASGRHESSGSISISQNTPVLVAGYIEFNVGTSGEDRLSLYPVSTNLTLGSAITVELDVDESTLNTLTIETQAGPGYDEIRIGRTVDDVLPDSSEPPAPVPAYDTWSDEFGLVGAETNYFAQTDTDGMNQLLEYGLGGNPTNDDADAVMPASSMIEIGGTNWMEYVYRRRTDADSRGLAYWLERSTNLVSNIWNTNGYMEVGTGSLEPGFESVTNRVQADDGEQYIRLRISIE</sequence>
<dbReference type="Pfam" id="PF17963">
    <property type="entry name" value="Big_9"/>
    <property type="match status" value="2"/>
</dbReference>